<accession>A0ABV0ZTW8</accession>
<dbReference type="Gene3D" id="3.30.450.20">
    <property type="entry name" value="PAS domain"/>
    <property type="match status" value="1"/>
</dbReference>
<reference evidence="1 2" key="1">
    <citation type="submission" date="2021-06" db="EMBL/GenBank/DDBJ databases">
        <authorList>
            <person name="Palmer J.M."/>
        </authorList>
    </citation>
    <scope>NUCLEOTIDE SEQUENCE [LARGE SCALE GENOMIC DNA]</scope>
    <source>
        <strain evidence="1 2">AS_MEX2019</strain>
        <tissue evidence="1">Muscle</tissue>
    </source>
</reference>
<dbReference type="Proteomes" id="UP001469553">
    <property type="component" value="Unassembled WGS sequence"/>
</dbReference>
<keyword evidence="2" id="KW-1185">Reference proteome</keyword>
<evidence type="ECO:0000313" key="2">
    <source>
        <dbReference type="Proteomes" id="UP001469553"/>
    </source>
</evidence>
<dbReference type="PANTHER" id="PTHR23042">
    <property type="entry name" value="CIRCADIAN PROTEIN CLOCK/ARNT/BMAL/PAS"/>
    <property type="match status" value="1"/>
</dbReference>
<sequence length="100" mass="11369">MLLSLIRCGSAPLDHISLNRLSNMRKRYRNGLGPSKEGEAQYSVVHCTGYIKAWPPAGKQMFCSNSWVYPHISTVLEVSHNIVWASIRFMLKKCTVYLVL</sequence>
<comment type="caution">
    <text evidence="1">The sequence shown here is derived from an EMBL/GenBank/DDBJ whole genome shotgun (WGS) entry which is preliminary data.</text>
</comment>
<protein>
    <submittedName>
        <fullName evidence="1">Uncharacterized protein</fullName>
    </submittedName>
</protein>
<name>A0ABV0ZTW8_9TELE</name>
<proteinExistence type="predicted"/>
<evidence type="ECO:0000313" key="1">
    <source>
        <dbReference type="EMBL" id="MEQ2309187.1"/>
    </source>
</evidence>
<organism evidence="1 2">
    <name type="scientific">Ameca splendens</name>
    <dbReference type="NCBI Taxonomy" id="208324"/>
    <lineage>
        <taxon>Eukaryota</taxon>
        <taxon>Metazoa</taxon>
        <taxon>Chordata</taxon>
        <taxon>Craniata</taxon>
        <taxon>Vertebrata</taxon>
        <taxon>Euteleostomi</taxon>
        <taxon>Actinopterygii</taxon>
        <taxon>Neopterygii</taxon>
        <taxon>Teleostei</taxon>
        <taxon>Neoteleostei</taxon>
        <taxon>Acanthomorphata</taxon>
        <taxon>Ovalentaria</taxon>
        <taxon>Atherinomorphae</taxon>
        <taxon>Cyprinodontiformes</taxon>
        <taxon>Goodeidae</taxon>
        <taxon>Ameca</taxon>
    </lineage>
</organism>
<dbReference type="EMBL" id="JAHRIP010071324">
    <property type="protein sequence ID" value="MEQ2309187.1"/>
    <property type="molecule type" value="Genomic_DNA"/>
</dbReference>
<dbReference type="InterPro" id="IPR050933">
    <property type="entry name" value="Circadian_TF"/>
</dbReference>
<gene>
    <name evidence="1" type="ORF">AMECASPLE_035884</name>
</gene>